<dbReference type="InterPro" id="IPR027417">
    <property type="entry name" value="P-loop_NTPase"/>
</dbReference>
<dbReference type="NCBIfam" id="TIGR00092">
    <property type="entry name" value="redox-regulated ATPase YchF"/>
    <property type="match status" value="1"/>
</dbReference>
<keyword evidence="6" id="KW-0812">Transmembrane</keyword>
<evidence type="ECO:0000313" key="8">
    <source>
        <dbReference type="EMBL" id="OLP87893.1"/>
    </source>
</evidence>
<dbReference type="SUPFAM" id="SSF52540">
    <property type="entry name" value="P-loop containing nucleoside triphosphate hydrolases"/>
    <property type="match status" value="1"/>
</dbReference>
<dbReference type="EMBL" id="LSRX01000837">
    <property type="protein sequence ID" value="OLP87893.1"/>
    <property type="molecule type" value="Genomic_DNA"/>
</dbReference>
<dbReference type="InterPro" id="IPR012676">
    <property type="entry name" value="TGS-like"/>
</dbReference>
<proteinExistence type="predicted"/>
<dbReference type="InterPro" id="IPR012675">
    <property type="entry name" value="Beta-grasp_dom_sf"/>
</dbReference>
<reference evidence="8 9" key="1">
    <citation type="submission" date="2016-02" db="EMBL/GenBank/DDBJ databases">
        <title>Genome analysis of coral dinoflagellate symbionts highlights evolutionary adaptations to a symbiotic lifestyle.</title>
        <authorList>
            <person name="Aranda M."/>
            <person name="Li Y."/>
            <person name="Liew Y.J."/>
            <person name="Baumgarten S."/>
            <person name="Simakov O."/>
            <person name="Wilson M."/>
            <person name="Piel J."/>
            <person name="Ashoor H."/>
            <person name="Bougouffa S."/>
            <person name="Bajic V.B."/>
            <person name="Ryu T."/>
            <person name="Ravasi T."/>
            <person name="Bayer T."/>
            <person name="Micklem G."/>
            <person name="Kim H."/>
            <person name="Bhak J."/>
            <person name="Lajeunesse T.C."/>
            <person name="Voolstra C.R."/>
        </authorList>
    </citation>
    <scope>NUCLEOTIDE SEQUENCE [LARGE SCALE GENOMIC DNA]</scope>
    <source>
        <strain evidence="8 9">CCMP2467</strain>
    </source>
</reference>
<keyword evidence="5" id="KW-0175">Coiled coil</keyword>
<sequence length="1416" mass="154231">MVQAQLDRDVYSYNAAISACERAGSSEMAVTLLESMASETITPTAISYNATMSACEKDSTWQQALALFFGLFDLLPPIAPTIVSYGSAISACASGAHWPLALHLLAAMPPAHLQPSTICYTAAISACELGDQWKLSLALFDQMECSGIDVDLCSYNAVASSCGKGGQWQMVCQIFDQICEANFSPDVYTYNALGLPRKQASPTDESSFARPVGFRNPVLGHCLSEFECDLAPPRGSMSKLQALASRGKSKAVLEVSLFHVNASMTAFGKAKHWQACMELFFSLPELKATPDVVTYSGGQWQLPLELFERAQQTISPDVVLFGAVLGACEVGAQWQSTIRLLQAMQTTSISPSNISYKAAIGACGRAENWQVAVHLFREMPRAAINPNVIIDYIRINGITAAEKAGVWPLALALFHEINAVHLQPNIISYSATISALARPGHWQLALHFSADLKRAQLSPNVYSYAAAINACEKGAEWQLALALLREAGHWQHGLALFTRMVQAQLDRDVYSYNAAISACERAGSSEMAVTLLESMASETITPTAISYNATMSACEKDSNWQQALALFFGLFDLLPPIAPTIVSYGSAISACASGAHWPLALHLLAAMPPAHLQPSTICYTAAISACELGDQWKLSLALFDQMECSGVDVDLCSYNAVASSCGTGGQWQMVCQIFDQICEANFSPDVYTYNAAIGACTRSGEWQLALHFFARSTDLNSDSMNAVLAAGERDGMRRLEKHQIYPRLLAKAVDILDLHDCNSEAATLAVRWWLSQVVLPILLKYGDRKFILVTGWGKSKPARKGTGSDVQVQDHNKGRLEVFLRRGDAPTLRALFPARQGAGQEAVLEAVQKDFESRMERYRDEVQYLRQKCDEKEKRCEQLMAEKGALSCSHVTCGVAPARNWRWPSMFPRLVHATVQPQQWFFRHALVGQTRGLNRACGLVGYPNVGKSSLFNAFAGAAVAAAENFPFCTIEPNIVKVGVPDSRLDSLAELFSSQRTVPGQVEIRDIAGLIKGASTGAGMGNAFLSQIRGVQVVFHVVRCFSDQKVVHVEDPINIDPVQEYESILEELVIADLEYASKRLPALRKKATTAPSAGSDPAKMLAIYEEILKCLEDGKPARYALARQDEDCLSPSDDFLAQLITAKPVVVLANVAAEDAASGNEFTARLAEHVQTDAQALGGLASRFIIVSAQLEAEVAALDDKDFQAEYLESFGLDTNSPRALSRVLAESQSLLKLISFLTVGEMEARAWFVPLGSRAHEAAGAIHSDFTKNFEQAEIWSYHDLIKHGSKEKCRKAGVARLQGKDYKVQDGDVIEFRIKKVELRSASWSAEAVPSTVEDIEAGTAKTGAAAKAAPSRLMRSLPLAAPSWLRSADEPLKLVLRTLNTVPAARLTFFTYVILLHAWVLFILQQMALHPSSS</sequence>
<feature type="repeat" description="PPR" evidence="4">
    <location>
        <begin position="685"/>
        <end position="719"/>
    </location>
</feature>
<evidence type="ECO:0000259" key="7">
    <source>
        <dbReference type="PROSITE" id="PS51710"/>
    </source>
</evidence>
<evidence type="ECO:0000256" key="4">
    <source>
        <dbReference type="PROSITE-ProRule" id="PRU00708"/>
    </source>
</evidence>
<feature type="domain" description="OBG-type G" evidence="7">
    <location>
        <begin position="935"/>
        <end position="1206"/>
    </location>
</feature>
<dbReference type="InterPro" id="IPR002885">
    <property type="entry name" value="PPR_rpt"/>
</dbReference>
<feature type="repeat" description="PPR" evidence="4">
    <location>
        <begin position="151"/>
        <end position="185"/>
    </location>
</feature>
<dbReference type="FunFam" id="3.10.20.30:FF:000001">
    <property type="entry name" value="Ribosome-binding ATPase YchF"/>
    <property type="match status" value="1"/>
</dbReference>
<dbReference type="PANTHER" id="PTHR47447:SF17">
    <property type="entry name" value="OS12G0638900 PROTEIN"/>
    <property type="match status" value="1"/>
</dbReference>
<keyword evidence="9" id="KW-1185">Reference proteome</keyword>
<keyword evidence="2" id="KW-0547">Nucleotide-binding</keyword>
<evidence type="ECO:0000256" key="1">
    <source>
        <dbReference type="ARBA" id="ARBA00022737"/>
    </source>
</evidence>
<dbReference type="InterPro" id="IPR006073">
    <property type="entry name" value="GTP-bd"/>
</dbReference>
<keyword evidence="1" id="KW-0677">Repeat</keyword>
<dbReference type="InterPro" id="IPR004396">
    <property type="entry name" value="ATPase_YchF/OLA1"/>
</dbReference>
<dbReference type="GO" id="GO:0005525">
    <property type="term" value="F:GTP binding"/>
    <property type="evidence" value="ECO:0007669"/>
    <property type="project" value="InterPro"/>
</dbReference>
<dbReference type="PRINTS" id="PR00326">
    <property type="entry name" value="GTP1OBG"/>
</dbReference>
<dbReference type="PANTHER" id="PTHR47447">
    <property type="entry name" value="OS03G0856100 PROTEIN"/>
    <property type="match status" value="1"/>
</dbReference>
<comment type="caution">
    <text evidence="8">The sequence shown here is derived from an EMBL/GenBank/DDBJ whole genome shotgun (WGS) entry which is preliminary data.</text>
</comment>
<dbReference type="Pfam" id="PF06071">
    <property type="entry name" value="YchF-GTPase_C"/>
    <property type="match status" value="1"/>
</dbReference>
<keyword evidence="6" id="KW-0472">Membrane</keyword>
<dbReference type="Pfam" id="PF01535">
    <property type="entry name" value="PPR"/>
    <property type="match status" value="1"/>
</dbReference>
<dbReference type="Gene3D" id="3.40.50.300">
    <property type="entry name" value="P-loop containing nucleotide triphosphate hydrolases"/>
    <property type="match status" value="1"/>
</dbReference>
<dbReference type="InterPro" id="IPR023192">
    <property type="entry name" value="TGS-like_dom_sf"/>
</dbReference>
<dbReference type="GO" id="GO:0005524">
    <property type="term" value="F:ATP binding"/>
    <property type="evidence" value="ECO:0007669"/>
    <property type="project" value="UniProtKB-KW"/>
</dbReference>
<dbReference type="Pfam" id="PF13812">
    <property type="entry name" value="PPR_3"/>
    <property type="match status" value="5"/>
</dbReference>
<evidence type="ECO:0000256" key="2">
    <source>
        <dbReference type="ARBA" id="ARBA00022741"/>
    </source>
</evidence>
<dbReference type="PROSITE" id="PS51375">
    <property type="entry name" value="PPR"/>
    <property type="match status" value="6"/>
</dbReference>
<dbReference type="InterPro" id="IPR031167">
    <property type="entry name" value="G_OBG"/>
</dbReference>
<dbReference type="PROSITE" id="PS51710">
    <property type="entry name" value="G_OBG"/>
    <property type="match status" value="1"/>
</dbReference>
<organism evidence="8 9">
    <name type="scientific">Symbiodinium microadriaticum</name>
    <name type="common">Dinoflagellate</name>
    <name type="synonym">Zooxanthella microadriatica</name>
    <dbReference type="NCBI Taxonomy" id="2951"/>
    <lineage>
        <taxon>Eukaryota</taxon>
        <taxon>Sar</taxon>
        <taxon>Alveolata</taxon>
        <taxon>Dinophyceae</taxon>
        <taxon>Suessiales</taxon>
        <taxon>Symbiodiniaceae</taxon>
        <taxon>Symbiodinium</taxon>
    </lineage>
</organism>
<dbReference type="Gene3D" id="3.10.20.30">
    <property type="match status" value="1"/>
</dbReference>
<dbReference type="OrthoDB" id="424823at2759"/>
<keyword evidence="3" id="KW-0067">ATP-binding</keyword>
<evidence type="ECO:0000256" key="6">
    <source>
        <dbReference type="SAM" id="Phobius"/>
    </source>
</evidence>
<dbReference type="Gene3D" id="1.10.150.300">
    <property type="entry name" value="TGS-like domain"/>
    <property type="match status" value="1"/>
</dbReference>
<dbReference type="InterPro" id="IPR013029">
    <property type="entry name" value="YchF_C"/>
</dbReference>
<feature type="repeat" description="PPR" evidence="4">
    <location>
        <begin position="352"/>
        <end position="386"/>
    </location>
</feature>
<feature type="repeat" description="PPR" evidence="4">
    <location>
        <begin position="508"/>
        <end position="542"/>
    </location>
</feature>
<feature type="repeat" description="PPR" evidence="4">
    <location>
        <begin position="9"/>
        <end position="43"/>
    </location>
</feature>
<dbReference type="InterPro" id="IPR011990">
    <property type="entry name" value="TPR-like_helical_dom_sf"/>
</dbReference>
<accession>A0A1Q9CY79</accession>
<dbReference type="SUPFAM" id="SSF81271">
    <property type="entry name" value="TGS-like"/>
    <property type="match status" value="1"/>
</dbReference>
<feature type="repeat" description="PPR" evidence="4">
    <location>
        <begin position="650"/>
        <end position="684"/>
    </location>
</feature>
<dbReference type="Gene3D" id="1.25.40.10">
    <property type="entry name" value="Tetratricopeptide repeat domain"/>
    <property type="match status" value="6"/>
</dbReference>
<dbReference type="Pfam" id="PF01926">
    <property type="entry name" value="MMR_HSR1"/>
    <property type="match status" value="1"/>
</dbReference>
<evidence type="ECO:0000313" key="9">
    <source>
        <dbReference type="Proteomes" id="UP000186817"/>
    </source>
</evidence>
<evidence type="ECO:0000256" key="5">
    <source>
        <dbReference type="SAM" id="Coils"/>
    </source>
</evidence>
<feature type="transmembrane region" description="Helical" evidence="6">
    <location>
        <begin position="1386"/>
        <end position="1406"/>
    </location>
</feature>
<gene>
    <name evidence="8" type="primary">ychF</name>
    <name evidence="8" type="ORF">AK812_SmicGene30848</name>
</gene>
<dbReference type="Proteomes" id="UP000186817">
    <property type="component" value="Unassembled WGS sequence"/>
</dbReference>
<dbReference type="NCBIfam" id="TIGR00756">
    <property type="entry name" value="PPR"/>
    <property type="match status" value="2"/>
</dbReference>
<keyword evidence="6" id="KW-1133">Transmembrane helix</keyword>
<protein>
    <submittedName>
        <fullName evidence="8">Ribosome-binding ATPase YchF</fullName>
    </submittedName>
</protein>
<feature type="coiled-coil region" evidence="5">
    <location>
        <begin position="848"/>
        <end position="882"/>
    </location>
</feature>
<name>A0A1Q9CY79_SYMMI</name>
<dbReference type="GO" id="GO:0016887">
    <property type="term" value="F:ATP hydrolysis activity"/>
    <property type="evidence" value="ECO:0007669"/>
    <property type="project" value="InterPro"/>
</dbReference>
<evidence type="ECO:0000256" key="3">
    <source>
        <dbReference type="ARBA" id="ARBA00022840"/>
    </source>
</evidence>